<dbReference type="PRINTS" id="PR00773">
    <property type="entry name" value="GRPEPROTEIN"/>
</dbReference>
<dbReference type="EMBL" id="VSFF01000023">
    <property type="protein sequence ID" value="TYC07400.1"/>
    <property type="molecule type" value="Genomic_DNA"/>
</dbReference>
<comment type="similarity">
    <text evidence="1 3 5">Belongs to the GrpE family.</text>
</comment>
<evidence type="ECO:0000256" key="2">
    <source>
        <dbReference type="ARBA" id="ARBA00023186"/>
    </source>
</evidence>
<gene>
    <name evidence="3" type="primary">grpE</name>
    <name evidence="7" type="ORF">FXF65_42850</name>
</gene>
<feature type="region of interest" description="Disordered" evidence="6">
    <location>
        <begin position="1"/>
        <end position="57"/>
    </location>
</feature>
<dbReference type="RefSeq" id="WP_148356230.1">
    <property type="nucleotide sequence ID" value="NZ_JBHSBF010000059.1"/>
</dbReference>
<dbReference type="Gene3D" id="3.90.20.20">
    <property type="match status" value="1"/>
</dbReference>
<dbReference type="GO" id="GO:0051087">
    <property type="term" value="F:protein-folding chaperone binding"/>
    <property type="evidence" value="ECO:0007669"/>
    <property type="project" value="InterPro"/>
</dbReference>
<evidence type="ECO:0000256" key="1">
    <source>
        <dbReference type="ARBA" id="ARBA00009054"/>
    </source>
</evidence>
<evidence type="ECO:0000313" key="7">
    <source>
        <dbReference type="EMBL" id="TYC07400.1"/>
    </source>
</evidence>
<proteinExistence type="inferred from homology"/>
<dbReference type="CDD" id="cd00446">
    <property type="entry name" value="GrpE"/>
    <property type="match status" value="1"/>
</dbReference>
<protein>
    <recommendedName>
        <fullName evidence="3 4">Protein GrpE</fullName>
    </recommendedName>
    <alternativeName>
        <fullName evidence="3">HSP-70 cofactor</fullName>
    </alternativeName>
</protein>
<dbReference type="GO" id="GO:0000774">
    <property type="term" value="F:adenyl-nucleotide exchange factor activity"/>
    <property type="evidence" value="ECO:0007669"/>
    <property type="project" value="InterPro"/>
</dbReference>
<dbReference type="HAMAP" id="MF_01151">
    <property type="entry name" value="GrpE"/>
    <property type="match status" value="1"/>
</dbReference>
<keyword evidence="3" id="KW-0963">Cytoplasm</keyword>
<dbReference type="Pfam" id="PF01025">
    <property type="entry name" value="GrpE"/>
    <property type="match status" value="1"/>
</dbReference>
<dbReference type="PANTHER" id="PTHR21237:SF23">
    <property type="entry name" value="GRPE PROTEIN HOMOLOG, MITOCHONDRIAL"/>
    <property type="match status" value="1"/>
</dbReference>
<evidence type="ECO:0000256" key="3">
    <source>
        <dbReference type="HAMAP-Rule" id="MF_01151"/>
    </source>
</evidence>
<feature type="compositionally biased region" description="Basic and acidic residues" evidence="6">
    <location>
        <begin position="24"/>
        <end position="57"/>
    </location>
</feature>
<comment type="caution">
    <text evidence="7">The sequence shown here is derived from an EMBL/GenBank/DDBJ whole genome shotgun (WGS) entry which is preliminary data.</text>
</comment>
<feature type="compositionally biased region" description="Basic and acidic residues" evidence="6">
    <location>
        <begin position="8"/>
        <end position="18"/>
    </location>
</feature>
<keyword evidence="3 4" id="KW-0346">Stress response</keyword>
<reference evidence="7 8" key="1">
    <citation type="submission" date="2019-08" db="EMBL/GenBank/DDBJ databases">
        <title>Actinomadura sp. nov. CYP1-5 isolated from mountain soil.</title>
        <authorList>
            <person name="Songsumanus A."/>
            <person name="Kuncharoen N."/>
            <person name="Kudo T."/>
            <person name="Yuki M."/>
            <person name="Igarashi Y."/>
            <person name="Tanasupawat S."/>
        </authorList>
    </citation>
    <scope>NUCLEOTIDE SEQUENCE [LARGE SCALE GENOMIC DNA]</scope>
    <source>
        <strain evidence="7 8">GKU157</strain>
    </source>
</reference>
<keyword evidence="2 3" id="KW-0143">Chaperone</keyword>
<comment type="subunit">
    <text evidence="3">Homodimer.</text>
</comment>
<dbReference type="InterPro" id="IPR000740">
    <property type="entry name" value="GrpE"/>
</dbReference>
<dbReference type="GO" id="GO:0051082">
    <property type="term" value="F:unfolded protein binding"/>
    <property type="evidence" value="ECO:0007669"/>
    <property type="project" value="TreeGrafter"/>
</dbReference>
<dbReference type="SUPFAM" id="SSF58014">
    <property type="entry name" value="Coiled-coil domain of nucleotide exchange factor GrpE"/>
    <property type="match status" value="1"/>
</dbReference>
<dbReference type="PROSITE" id="PS01071">
    <property type="entry name" value="GRPE"/>
    <property type="match status" value="1"/>
</dbReference>
<sequence length="201" mass="22663">MSSTPNSRRTEQRRESADQGRPIEQPERAEQERAEQERAEQERGAEAAGRDHGEVERLRARVEELEDLWRRALADLDNLRKRMTRELETQRRAQRAEVTAAWLPVLDDLERALQHAESDPASVIEGVRSVRDRAVATLRDLGYPRREDLGVPFDPARHSAVAVRTDPDVPPGTVVEVHQPGYGDDENQLRPALVSVSAKAG</sequence>
<evidence type="ECO:0000256" key="4">
    <source>
        <dbReference type="RuleBase" id="RU000639"/>
    </source>
</evidence>
<dbReference type="Proteomes" id="UP000322634">
    <property type="component" value="Unassembled WGS sequence"/>
</dbReference>
<dbReference type="GO" id="GO:0042803">
    <property type="term" value="F:protein homodimerization activity"/>
    <property type="evidence" value="ECO:0007669"/>
    <property type="project" value="InterPro"/>
</dbReference>
<dbReference type="InterPro" id="IPR013805">
    <property type="entry name" value="GrpE_CC"/>
</dbReference>
<evidence type="ECO:0000313" key="8">
    <source>
        <dbReference type="Proteomes" id="UP000322634"/>
    </source>
</evidence>
<organism evidence="7 8">
    <name type="scientific">Actinomadura syzygii</name>
    <dbReference type="NCBI Taxonomy" id="1427538"/>
    <lineage>
        <taxon>Bacteria</taxon>
        <taxon>Bacillati</taxon>
        <taxon>Actinomycetota</taxon>
        <taxon>Actinomycetes</taxon>
        <taxon>Streptosporangiales</taxon>
        <taxon>Thermomonosporaceae</taxon>
        <taxon>Actinomadura</taxon>
    </lineage>
</organism>
<dbReference type="GO" id="GO:0006457">
    <property type="term" value="P:protein folding"/>
    <property type="evidence" value="ECO:0007669"/>
    <property type="project" value="InterPro"/>
</dbReference>
<name>A0A5D0TPS0_9ACTN</name>
<dbReference type="OrthoDB" id="5191115at2"/>
<evidence type="ECO:0000256" key="5">
    <source>
        <dbReference type="RuleBase" id="RU004478"/>
    </source>
</evidence>
<dbReference type="Gene3D" id="2.30.22.10">
    <property type="entry name" value="Head domain of nucleotide exchange factor GrpE"/>
    <property type="match status" value="1"/>
</dbReference>
<keyword evidence="8" id="KW-1185">Reference proteome</keyword>
<accession>A0A5D0TPS0</accession>
<dbReference type="InterPro" id="IPR009012">
    <property type="entry name" value="GrpE_head"/>
</dbReference>
<comment type="function">
    <text evidence="3 4">Participates actively in the response to hyperosmotic and heat shock by preventing the aggregation of stress-denatured proteins, in association with DnaK and GrpE. It is the nucleotide exchange factor for DnaK and may function as a thermosensor. Unfolded proteins bind initially to DnaJ; upon interaction with the DnaJ-bound protein, DnaK hydrolyzes its bound ATP, resulting in the formation of a stable complex. GrpE releases ADP from DnaK; ATP binding to DnaK triggers the release of the substrate protein, thus completing the reaction cycle. Several rounds of ATP-dependent interactions between DnaJ, DnaK and GrpE are required for fully efficient folding.</text>
</comment>
<dbReference type="AlphaFoldDB" id="A0A5D0TPS0"/>
<dbReference type="SUPFAM" id="SSF51064">
    <property type="entry name" value="Head domain of nucleotide exchange factor GrpE"/>
    <property type="match status" value="1"/>
</dbReference>
<evidence type="ECO:0000256" key="6">
    <source>
        <dbReference type="SAM" id="MobiDB-lite"/>
    </source>
</evidence>
<dbReference type="GO" id="GO:0005737">
    <property type="term" value="C:cytoplasm"/>
    <property type="evidence" value="ECO:0007669"/>
    <property type="project" value="UniProtKB-SubCell"/>
</dbReference>
<dbReference type="PANTHER" id="PTHR21237">
    <property type="entry name" value="GRPE PROTEIN"/>
    <property type="match status" value="1"/>
</dbReference>
<comment type="subcellular location">
    <subcellularLocation>
        <location evidence="3">Cytoplasm</location>
    </subcellularLocation>
</comment>